<feature type="binding site" evidence="12">
    <location>
        <begin position="73"/>
        <end position="78"/>
    </location>
    <ligand>
        <name>FMN</name>
        <dbReference type="ChEBI" id="CHEBI:58210"/>
    </ligand>
</feature>
<evidence type="ECO:0000256" key="12">
    <source>
        <dbReference type="PIRSR" id="PIRSR000207-1"/>
    </source>
</evidence>
<dbReference type="SUPFAM" id="SSF52343">
    <property type="entry name" value="Ferredoxin reductase-like, C-terminal NADP-linked domain"/>
    <property type="match status" value="1"/>
</dbReference>
<evidence type="ECO:0000259" key="13">
    <source>
        <dbReference type="PROSITE" id="PS50902"/>
    </source>
</evidence>
<dbReference type="PIRSF" id="PIRSF000207">
    <property type="entry name" value="SiR-FP_CysJ"/>
    <property type="match status" value="1"/>
</dbReference>
<dbReference type="Gene3D" id="3.40.50.80">
    <property type="entry name" value="Nucleotide-binding domain of ferredoxin-NADP reductase (FNR) module"/>
    <property type="match status" value="1"/>
</dbReference>
<dbReference type="PRINTS" id="PR00369">
    <property type="entry name" value="FLAVODOXIN"/>
</dbReference>
<gene>
    <name evidence="15" type="primary">cysJ</name>
    <name evidence="15" type="ORF">NSCAC_0552</name>
</gene>
<evidence type="ECO:0000256" key="3">
    <source>
        <dbReference type="ARBA" id="ARBA00022630"/>
    </source>
</evidence>
<evidence type="ECO:0000256" key="11">
    <source>
        <dbReference type="PIRNR" id="PIRNR000207"/>
    </source>
</evidence>
<proteinExistence type="predicted"/>
<feature type="binding site" evidence="12">
    <location>
        <position position="419"/>
    </location>
    <ligand>
        <name>FAD</name>
        <dbReference type="ChEBI" id="CHEBI:57692"/>
    </ligand>
</feature>
<dbReference type="InterPro" id="IPR017938">
    <property type="entry name" value="Riboflavin_synthase-like_b-brl"/>
</dbReference>
<dbReference type="KEGG" id="ntg:NSCAC_0552"/>
<dbReference type="GO" id="GO:0050660">
    <property type="term" value="F:flavin adenine dinucleotide binding"/>
    <property type="evidence" value="ECO:0007669"/>
    <property type="project" value="InterPro"/>
</dbReference>
<reference evidence="15 16" key="1">
    <citation type="submission" date="2020-03" db="EMBL/GenBank/DDBJ databases">
        <authorList>
            <person name="Picone N."/>
        </authorList>
    </citation>
    <scope>NUCLEOTIDE SEQUENCE [LARGE SCALE GENOMIC DNA]</scope>
    <source>
        <strain evidence="15">NSCAC1</strain>
    </source>
</reference>
<dbReference type="PRINTS" id="PR00371">
    <property type="entry name" value="FPNCR"/>
</dbReference>
<dbReference type="PANTHER" id="PTHR19384:SF128">
    <property type="entry name" value="NADPH OXIDOREDUCTASE A"/>
    <property type="match status" value="1"/>
</dbReference>
<evidence type="ECO:0000256" key="7">
    <source>
        <dbReference type="ARBA" id="ARBA00022982"/>
    </source>
</evidence>
<feature type="binding site" evidence="12">
    <location>
        <position position="570"/>
    </location>
    <ligand>
        <name>NADP(+)</name>
        <dbReference type="ChEBI" id="CHEBI:58349"/>
    </ligand>
</feature>
<keyword evidence="2 11" id="KW-0028">Amino-acid biosynthesis</keyword>
<keyword evidence="8 11" id="KW-0560">Oxidoreductase</keyword>
<dbReference type="Gene3D" id="2.40.30.10">
    <property type="entry name" value="Translation factors"/>
    <property type="match status" value="1"/>
</dbReference>
<dbReference type="CDD" id="cd06199">
    <property type="entry name" value="SiR"/>
    <property type="match status" value="1"/>
</dbReference>
<dbReference type="InterPro" id="IPR029039">
    <property type="entry name" value="Flavoprotein-like_sf"/>
</dbReference>
<dbReference type="Gene3D" id="1.20.990.10">
    <property type="entry name" value="NADPH-cytochrome p450 Reductase, Chain A, domain 3"/>
    <property type="match status" value="1"/>
</dbReference>
<dbReference type="GO" id="GO:0004783">
    <property type="term" value="F:sulfite reductase (NADPH) activity"/>
    <property type="evidence" value="ECO:0007669"/>
    <property type="project" value="UniProtKB-EC"/>
</dbReference>
<dbReference type="InterPro" id="IPR017927">
    <property type="entry name" value="FAD-bd_FR_type"/>
</dbReference>
<dbReference type="Pfam" id="PF00258">
    <property type="entry name" value="Flavodoxin_1"/>
    <property type="match status" value="1"/>
</dbReference>
<comment type="cofactor">
    <cofactor evidence="11 12">
        <name>FMN</name>
        <dbReference type="ChEBI" id="CHEBI:58210"/>
    </cofactor>
    <text evidence="11 12">Binds 1 FMN per subunit.</text>
</comment>
<dbReference type="InterPro" id="IPR010199">
    <property type="entry name" value="CysJ"/>
</dbReference>
<organism evidence="15 16">
    <name type="scientific">Candidatus Nitrosacidococcus tergens</name>
    <dbReference type="NCBI Taxonomy" id="553981"/>
    <lineage>
        <taxon>Bacteria</taxon>
        <taxon>Pseudomonadati</taxon>
        <taxon>Pseudomonadota</taxon>
        <taxon>Gammaproteobacteria</taxon>
        <taxon>Chromatiales</taxon>
        <taxon>Chromatiaceae</taxon>
        <taxon>Candidatus Nitrosacidococcus</taxon>
    </lineage>
</organism>
<dbReference type="EC" id="1.8.1.2" evidence="11"/>
<evidence type="ECO:0000256" key="2">
    <source>
        <dbReference type="ARBA" id="ARBA00022605"/>
    </source>
</evidence>
<dbReference type="InterPro" id="IPR003097">
    <property type="entry name" value="CysJ-like_FAD-binding"/>
</dbReference>
<feature type="domain" description="Flavodoxin-like" evidence="13">
    <location>
        <begin position="67"/>
        <end position="205"/>
    </location>
</feature>
<dbReference type="InterPro" id="IPR039261">
    <property type="entry name" value="FNR_nucleotide-bd"/>
</dbReference>
<dbReference type="SUPFAM" id="SSF52218">
    <property type="entry name" value="Flavoproteins"/>
    <property type="match status" value="1"/>
</dbReference>
<dbReference type="GO" id="GO:0010181">
    <property type="term" value="F:FMN binding"/>
    <property type="evidence" value="ECO:0007669"/>
    <property type="project" value="InterPro"/>
</dbReference>
<evidence type="ECO:0000256" key="1">
    <source>
        <dbReference type="ARBA" id="ARBA00022448"/>
    </source>
</evidence>
<dbReference type="PROSITE" id="PS50902">
    <property type="entry name" value="FLAVODOXIN_LIKE"/>
    <property type="match status" value="1"/>
</dbReference>
<feature type="binding site" evidence="12">
    <location>
        <begin position="528"/>
        <end position="529"/>
    </location>
    <ligand>
        <name>NADP(+)</name>
        <dbReference type="ChEBI" id="CHEBI:58349"/>
    </ligand>
</feature>
<dbReference type="NCBIfam" id="TIGR01931">
    <property type="entry name" value="cysJ"/>
    <property type="match status" value="1"/>
</dbReference>
<dbReference type="EMBL" id="LR778175">
    <property type="protein sequence ID" value="CAB1275209.1"/>
    <property type="molecule type" value="Genomic_DNA"/>
</dbReference>
<name>A0A7G1Q954_9GAMM</name>
<comment type="catalytic activity">
    <reaction evidence="10 11">
        <text>hydrogen sulfide + 3 NADP(+) + 3 H2O = sulfite + 3 NADPH + 4 H(+)</text>
        <dbReference type="Rhea" id="RHEA:13801"/>
        <dbReference type="ChEBI" id="CHEBI:15377"/>
        <dbReference type="ChEBI" id="CHEBI:15378"/>
        <dbReference type="ChEBI" id="CHEBI:17359"/>
        <dbReference type="ChEBI" id="CHEBI:29919"/>
        <dbReference type="ChEBI" id="CHEBI:57783"/>
        <dbReference type="ChEBI" id="CHEBI:58349"/>
        <dbReference type="EC" id="1.8.1.2"/>
    </reaction>
</comment>
<feature type="binding site" evidence="12">
    <location>
        <begin position="534"/>
        <end position="538"/>
    </location>
    <ligand>
        <name>NADP(+)</name>
        <dbReference type="ChEBI" id="CHEBI:58349"/>
    </ligand>
</feature>
<dbReference type="UniPathway" id="UPA00140">
    <property type="reaction ID" value="UER00207"/>
</dbReference>
<dbReference type="Pfam" id="PF00667">
    <property type="entry name" value="FAD_binding_1"/>
    <property type="match status" value="1"/>
</dbReference>
<dbReference type="InterPro" id="IPR001094">
    <property type="entry name" value="Flavdoxin-like"/>
</dbReference>
<dbReference type="InterPro" id="IPR023173">
    <property type="entry name" value="NADPH_Cyt_P450_Rdtase_alpha"/>
</dbReference>
<evidence type="ECO:0000256" key="4">
    <source>
        <dbReference type="ARBA" id="ARBA00022643"/>
    </source>
</evidence>
<protein>
    <recommendedName>
        <fullName evidence="11">Sulfite reductase [NADPH] flavoprotein alpha-component</fullName>
        <shortName evidence="11">SiR-FP</shortName>
        <ecNumber evidence="11">1.8.1.2</ecNumber>
    </recommendedName>
</protein>
<evidence type="ECO:0000256" key="9">
    <source>
        <dbReference type="ARBA" id="ARBA00023192"/>
    </source>
</evidence>
<comment type="subunit">
    <text evidence="11">Alpha(8)-beta(8). The alpha component is a flavoprotein, the beta component is a hemoprotein.</text>
</comment>
<accession>A0A7G1Q954</accession>
<dbReference type="GO" id="GO:0005829">
    <property type="term" value="C:cytosol"/>
    <property type="evidence" value="ECO:0007669"/>
    <property type="project" value="TreeGrafter"/>
</dbReference>
<dbReference type="Pfam" id="PF00175">
    <property type="entry name" value="NAD_binding_1"/>
    <property type="match status" value="1"/>
</dbReference>
<dbReference type="AlphaFoldDB" id="A0A7G1Q954"/>
<feature type="binding site" evidence="12">
    <location>
        <position position="608"/>
    </location>
    <ligand>
        <name>FAD</name>
        <dbReference type="ChEBI" id="CHEBI:57692"/>
    </ligand>
</feature>
<dbReference type="GO" id="GO:0019344">
    <property type="term" value="P:cysteine biosynthetic process"/>
    <property type="evidence" value="ECO:0007669"/>
    <property type="project" value="UniProtKB-KW"/>
</dbReference>
<dbReference type="Gene3D" id="3.40.50.360">
    <property type="match status" value="1"/>
</dbReference>
<evidence type="ECO:0000256" key="5">
    <source>
        <dbReference type="ARBA" id="ARBA00022827"/>
    </source>
</evidence>
<dbReference type="RefSeq" id="WP_197744897.1">
    <property type="nucleotide sequence ID" value="NZ_LR778175.1"/>
</dbReference>
<feature type="binding site" evidence="12">
    <location>
        <begin position="156"/>
        <end position="165"/>
    </location>
    <ligand>
        <name>FMN</name>
        <dbReference type="ChEBI" id="CHEBI:58210"/>
    </ligand>
</feature>
<dbReference type="PANTHER" id="PTHR19384">
    <property type="entry name" value="NITRIC OXIDE SYNTHASE-RELATED"/>
    <property type="match status" value="1"/>
</dbReference>
<dbReference type="InterPro" id="IPR001709">
    <property type="entry name" value="Flavoprot_Pyr_Nucl_cyt_Rdtase"/>
</dbReference>
<dbReference type="InterPro" id="IPR008254">
    <property type="entry name" value="Flavodoxin/NO_synth"/>
</dbReference>
<dbReference type="Proteomes" id="UP000516072">
    <property type="component" value="Chromosome"/>
</dbReference>
<keyword evidence="16" id="KW-1185">Reference proteome</keyword>
<sequence>MGNNFFSAQNSPLTAEQAALLNQLIGDLSPEQRTWISGYLAGLNAATIDSVASQVAATTVSNTSDPITVLFGSQTGNAEKLAEKLCTRLTEAGLTPNLCSMSNYKPRQLKKESYLFIIASTHGEGDPPDNAEIFHEFLHSTKAPKLEELEFSVLALGDSSYEFFCKTGHDFDSRLHTLGGKRILDCVSCDVDYEEEADAWIANVVQTLSQKLTTTAQSVSNPLSIGVANNNVASTYSKKNPFLAPLLENIQITGRGSSKEVRHIALSLEDSSLSFKPGDALGVVPTNHPELVAELIEALGFSSGEKIANAKEEEISLDKALSHEYEITTITRPFLEKYATLAESQELKELLKEENRERLRKYIYGRELIDIIQTYPIAGITANQFIGLLRKLPPRLYSIASSYQANPDEVHLTVAIVRYKSYGRSRCGVATTFLAERIPEDGTVPIYIDSNKNFHLPENPDAPIIMVGPGTGVAPFRAFLEEREFLEAQGKNWLFFGDRNFHTDFLYQQEWIAHRKSGLLTKIDVAFSRDDSRKTYVQHRMLEHSNEIYAWLEEGAYFYVCGDAESMAPDVHEALLTIVEKEGDVSRERATEYVRDLQQNKRYQRDVY</sequence>
<evidence type="ECO:0000256" key="6">
    <source>
        <dbReference type="ARBA" id="ARBA00022857"/>
    </source>
</evidence>
<comment type="function">
    <text evidence="11">Component of the sulfite reductase complex that catalyzes the 6-electron reduction of sulfite to sulfide. This is one of several activities required for the biosynthesis of L-cysteine from sulfate. The flavoprotein component catalyzes the electron flow from NADPH -&gt; FAD -&gt; FMN to the hemoprotein component.</text>
</comment>
<comment type="cofactor">
    <cofactor evidence="11 12">
        <name>FAD</name>
        <dbReference type="ChEBI" id="CHEBI:57692"/>
    </cofactor>
    <text evidence="11 12">Binds 1 FAD per subunit.</text>
</comment>
<keyword evidence="6 11" id="KW-0521">NADP</keyword>
<keyword evidence="5 11" id="KW-0274">FAD</keyword>
<keyword evidence="9 11" id="KW-0198">Cysteine biosynthesis</keyword>
<evidence type="ECO:0000313" key="16">
    <source>
        <dbReference type="Proteomes" id="UP000516072"/>
    </source>
</evidence>
<dbReference type="GO" id="GO:0070814">
    <property type="term" value="P:hydrogen sulfide biosynthetic process"/>
    <property type="evidence" value="ECO:0007669"/>
    <property type="project" value="UniProtKB-UniPathway"/>
</dbReference>
<keyword evidence="3 11" id="KW-0285">Flavoprotein</keyword>
<comment type="pathway">
    <text evidence="11">Sulfur metabolism; hydrogen sulfide biosynthesis; hydrogen sulfide from sulfite (NADPH route): step 1/1.</text>
</comment>
<dbReference type="PROSITE" id="PS51384">
    <property type="entry name" value="FAD_FR"/>
    <property type="match status" value="1"/>
</dbReference>
<keyword evidence="1 11" id="KW-0813">Transport</keyword>
<dbReference type="SUPFAM" id="SSF63380">
    <property type="entry name" value="Riboflavin synthase domain-like"/>
    <property type="match status" value="1"/>
</dbReference>
<feature type="binding site" evidence="12">
    <location>
        <begin position="413"/>
        <end position="415"/>
    </location>
    <ligand>
        <name>FAD</name>
        <dbReference type="ChEBI" id="CHEBI:57692"/>
    </ligand>
</feature>
<keyword evidence="4 11" id="KW-0288">FMN</keyword>
<feature type="binding site" evidence="12">
    <location>
        <begin position="120"/>
        <end position="123"/>
    </location>
    <ligand>
        <name>FMN</name>
        <dbReference type="ChEBI" id="CHEBI:58210"/>
    </ligand>
</feature>
<dbReference type="FunFam" id="3.40.50.80:FF:000001">
    <property type="entry name" value="NADPH--cytochrome P450 reductase 1"/>
    <property type="match status" value="1"/>
</dbReference>
<feature type="binding site" evidence="12">
    <location>
        <begin position="395"/>
        <end position="398"/>
    </location>
    <ligand>
        <name>FAD</name>
        <dbReference type="ChEBI" id="CHEBI:57692"/>
    </ligand>
</feature>
<evidence type="ECO:0000313" key="15">
    <source>
        <dbReference type="EMBL" id="CAB1275209.1"/>
    </source>
</evidence>
<evidence type="ECO:0000256" key="10">
    <source>
        <dbReference type="ARBA" id="ARBA00052219"/>
    </source>
</evidence>
<evidence type="ECO:0000256" key="8">
    <source>
        <dbReference type="ARBA" id="ARBA00023002"/>
    </source>
</evidence>
<evidence type="ECO:0000259" key="14">
    <source>
        <dbReference type="PROSITE" id="PS51384"/>
    </source>
</evidence>
<keyword evidence="7 11" id="KW-0249">Electron transport</keyword>
<dbReference type="InterPro" id="IPR001433">
    <property type="entry name" value="OxRdtase_FAD/NAD-bd"/>
</dbReference>
<feature type="domain" description="FAD-binding FR-type" evidence="14">
    <location>
        <begin position="239"/>
        <end position="457"/>
    </location>
</feature>
<feature type="binding site" evidence="12">
    <location>
        <position position="328"/>
    </location>
    <ligand>
        <name>FAD</name>
        <dbReference type="ChEBI" id="CHEBI:57692"/>
    </ligand>
</feature>